<feature type="non-terminal residue" evidence="1">
    <location>
        <position position="102"/>
    </location>
</feature>
<dbReference type="Proteomes" id="UP000789525">
    <property type="component" value="Unassembled WGS sequence"/>
</dbReference>
<gene>
    <name evidence="1" type="ORF">ACOLOM_LOCUS11475</name>
</gene>
<reference evidence="1" key="1">
    <citation type="submission" date="2021-06" db="EMBL/GenBank/DDBJ databases">
        <authorList>
            <person name="Kallberg Y."/>
            <person name="Tangrot J."/>
            <person name="Rosling A."/>
        </authorList>
    </citation>
    <scope>NUCLEOTIDE SEQUENCE</scope>
    <source>
        <strain evidence="1">CL356</strain>
    </source>
</reference>
<name>A0ACA9Q422_9GLOM</name>
<protein>
    <submittedName>
        <fullName evidence="1">5817_t:CDS:1</fullName>
    </submittedName>
</protein>
<dbReference type="EMBL" id="CAJVPT010041542">
    <property type="protein sequence ID" value="CAG8728116.1"/>
    <property type="molecule type" value="Genomic_DNA"/>
</dbReference>
<evidence type="ECO:0000313" key="2">
    <source>
        <dbReference type="Proteomes" id="UP000789525"/>
    </source>
</evidence>
<comment type="caution">
    <text evidence="1">The sequence shown here is derived from an EMBL/GenBank/DDBJ whole genome shotgun (WGS) entry which is preliminary data.</text>
</comment>
<sequence>MGKILLLSLSYSQTVLISKTIKSAYQSKQTSFQRRFEATGWIALEENQNHQVGSDLLTPLLHRGLLDLKFTGYATLSSEQRLGQESGSNLEVIFEGSIAQKR</sequence>
<keyword evidence="2" id="KW-1185">Reference proteome</keyword>
<organism evidence="1 2">
    <name type="scientific">Acaulospora colombiana</name>
    <dbReference type="NCBI Taxonomy" id="27376"/>
    <lineage>
        <taxon>Eukaryota</taxon>
        <taxon>Fungi</taxon>
        <taxon>Fungi incertae sedis</taxon>
        <taxon>Mucoromycota</taxon>
        <taxon>Glomeromycotina</taxon>
        <taxon>Glomeromycetes</taxon>
        <taxon>Diversisporales</taxon>
        <taxon>Acaulosporaceae</taxon>
        <taxon>Acaulospora</taxon>
    </lineage>
</organism>
<proteinExistence type="predicted"/>
<evidence type="ECO:0000313" key="1">
    <source>
        <dbReference type="EMBL" id="CAG8728116.1"/>
    </source>
</evidence>
<accession>A0ACA9Q422</accession>